<dbReference type="PROSITE" id="PS51718">
    <property type="entry name" value="G_DYNAMIN_2"/>
    <property type="match status" value="1"/>
</dbReference>
<dbReference type="AlphaFoldDB" id="R0JY78"/>
<dbReference type="Gene3D" id="1.20.120.1240">
    <property type="entry name" value="Dynamin, middle domain"/>
    <property type="match status" value="1"/>
</dbReference>
<dbReference type="SUPFAM" id="SSF52540">
    <property type="entry name" value="P-loop containing nucleoside triphosphate hydrolases"/>
    <property type="match status" value="1"/>
</dbReference>
<dbReference type="CDD" id="cd08771">
    <property type="entry name" value="DLP_1"/>
    <property type="match status" value="1"/>
</dbReference>
<keyword evidence="1" id="KW-0547">Nucleotide-binding</keyword>
<evidence type="ECO:0000313" key="6">
    <source>
        <dbReference type="Proteomes" id="UP000016935"/>
    </source>
</evidence>
<evidence type="ECO:0000313" key="5">
    <source>
        <dbReference type="EMBL" id="EOA85873.1"/>
    </source>
</evidence>
<dbReference type="GO" id="GO:0006897">
    <property type="term" value="P:endocytosis"/>
    <property type="evidence" value="ECO:0007669"/>
    <property type="project" value="TreeGrafter"/>
</dbReference>
<evidence type="ECO:0000256" key="1">
    <source>
        <dbReference type="ARBA" id="ARBA00022741"/>
    </source>
</evidence>
<dbReference type="Proteomes" id="UP000016935">
    <property type="component" value="Unassembled WGS sequence"/>
</dbReference>
<dbReference type="GO" id="GO:0003924">
    <property type="term" value="F:GTPase activity"/>
    <property type="evidence" value="ECO:0007669"/>
    <property type="project" value="InterPro"/>
</dbReference>
<dbReference type="GeneID" id="19400916"/>
<dbReference type="eggNOG" id="KOG0446">
    <property type="taxonomic scope" value="Eukaryota"/>
</dbReference>
<organism evidence="5 6">
    <name type="scientific">Exserohilum turcicum (strain 28A)</name>
    <name type="common">Northern leaf blight fungus</name>
    <name type="synonym">Setosphaeria turcica</name>
    <dbReference type="NCBI Taxonomy" id="671987"/>
    <lineage>
        <taxon>Eukaryota</taxon>
        <taxon>Fungi</taxon>
        <taxon>Dikarya</taxon>
        <taxon>Ascomycota</taxon>
        <taxon>Pezizomycotina</taxon>
        <taxon>Dothideomycetes</taxon>
        <taxon>Pleosporomycetidae</taxon>
        <taxon>Pleosporales</taxon>
        <taxon>Pleosporineae</taxon>
        <taxon>Pleosporaceae</taxon>
        <taxon>Exserohilum</taxon>
    </lineage>
</organism>
<dbReference type="GO" id="GO:0000266">
    <property type="term" value="P:mitochondrial fission"/>
    <property type="evidence" value="ECO:0007669"/>
    <property type="project" value="TreeGrafter"/>
</dbReference>
<dbReference type="InterPro" id="IPR045063">
    <property type="entry name" value="Dynamin_N"/>
</dbReference>
<feature type="domain" description="GED" evidence="3">
    <location>
        <begin position="622"/>
        <end position="709"/>
    </location>
</feature>
<dbReference type="InterPro" id="IPR030381">
    <property type="entry name" value="G_DYNAMIN_dom"/>
</dbReference>
<dbReference type="InterPro" id="IPR022812">
    <property type="entry name" value="Dynamin"/>
</dbReference>
<keyword evidence="2" id="KW-0342">GTP-binding</keyword>
<dbReference type="GO" id="GO:0016559">
    <property type="term" value="P:peroxisome fission"/>
    <property type="evidence" value="ECO:0007669"/>
    <property type="project" value="TreeGrafter"/>
</dbReference>
<dbReference type="PANTHER" id="PTHR11566">
    <property type="entry name" value="DYNAMIN"/>
    <property type="match status" value="1"/>
</dbReference>
<dbReference type="PROSITE" id="PS51388">
    <property type="entry name" value="GED"/>
    <property type="match status" value="1"/>
</dbReference>
<dbReference type="Pfam" id="PF01031">
    <property type="entry name" value="Dynamin_M"/>
    <property type="match status" value="1"/>
</dbReference>
<name>R0JY78_EXST2</name>
<gene>
    <name evidence="5" type="ORF">SETTUDRAFT_169461</name>
</gene>
<dbReference type="GO" id="GO:0005739">
    <property type="term" value="C:mitochondrion"/>
    <property type="evidence" value="ECO:0007669"/>
    <property type="project" value="TreeGrafter"/>
</dbReference>
<evidence type="ECO:0000259" key="4">
    <source>
        <dbReference type="PROSITE" id="PS51718"/>
    </source>
</evidence>
<dbReference type="RefSeq" id="XP_008026460.1">
    <property type="nucleotide sequence ID" value="XM_008028269.1"/>
</dbReference>
<accession>R0JY78</accession>
<reference evidence="5 6" key="2">
    <citation type="journal article" date="2013" name="PLoS Genet.">
        <title>Comparative genome structure, secondary metabolite, and effector coding capacity across Cochliobolus pathogens.</title>
        <authorList>
            <person name="Condon B.J."/>
            <person name="Leng Y."/>
            <person name="Wu D."/>
            <person name="Bushley K.E."/>
            <person name="Ohm R.A."/>
            <person name="Otillar R."/>
            <person name="Martin J."/>
            <person name="Schackwitz W."/>
            <person name="Grimwood J."/>
            <person name="MohdZainudin N."/>
            <person name="Xue C."/>
            <person name="Wang R."/>
            <person name="Manning V.A."/>
            <person name="Dhillon B."/>
            <person name="Tu Z.J."/>
            <person name="Steffenson B.J."/>
            <person name="Salamov A."/>
            <person name="Sun H."/>
            <person name="Lowry S."/>
            <person name="LaButti K."/>
            <person name="Han J."/>
            <person name="Copeland A."/>
            <person name="Lindquist E."/>
            <person name="Barry K."/>
            <person name="Schmutz J."/>
            <person name="Baker S.E."/>
            <person name="Ciuffetti L.M."/>
            <person name="Grigoriev I.V."/>
            <person name="Zhong S."/>
            <person name="Turgeon B.G."/>
        </authorList>
    </citation>
    <scope>NUCLEOTIDE SEQUENCE [LARGE SCALE GENOMIC DNA]</scope>
    <source>
        <strain evidence="6">28A</strain>
    </source>
</reference>
<dbReference type="InterPro" id="IPR001401">
    <property type="entry name" value="Dynamin_GTPase"/>
</dbReference>
<proteinExistence type="predicted"/>
<dbReference type="STRING" id="671987.R0JY78"/>
<dbReference type="OrthoDB" id="415706at2759"/>
<dbReference type="SMART" id="SM00053">
    <property type="entry name" value="DYNc"/>
    <property type="match status" value="1"/>
</dbReference>
<dbReference type="Gene3D" id="3.40.50.300">
    <property type="entry name" value="P-loop containing nucleotide triphosphate hydrolases"/>
    <property type="match status" value="1"/>
</dbReference>
<dbReference type="GO" id="GO:0048312">
    <property type="term" value="P:intracellular distribution of mitochondria"/>
    <property type="evidence" value="ECO:0007669"/>
    <property type="project" value="TreeGrafter"/>
</dbReference>
<sequence length="709" mass="79665">MDTHSSTTPVGGLVSSTILEKIDKLFACNAGEYVDLPQLVVVGDQSSGKSSVLEGLTGLPFPRDSGLCTRFATQITFRRSSEENIVASIIPAKSSTQERQERLQAWGTSPMQSLDADSFRNIMEQVTSTMEIGSNMTSGQRTFSEDVLRLEVSGPFQEHFSVIDVPGIFKRTTQGMTTKEDIALVDQMVHGYMSNPRSVVLVVVPCNVDIATQEILERAEDLDTEGIRTLGVLTKPDLIDQGGEGAVVDLLEERKHRLRLGWHLVRNPGQSDLNTGRCRHAIEAEFFAKTTPWKSLDKEKLGVQKLRVRLQAILEDHIRREFPKVRSELSQKLKIAMKSLRQLGPKRQTREEQFQYAVDVAIRFQNLVSDALEAGYNRSGIFGRNPTLRLATQAINRGEAFAKALESHGHVYRFQTKDSSIQNGILELTMHDSANVEVRTVKDDPDIEDLTHENTSVSAPSGDDIIEWIDELYRESRGFELGTFDAKILGVILKEQAANWGYLAHGYISDMIALVHNFIVEVLQQVAPSRRVSDGIRSLLLDDLKKMYRDAINHTQFLLDIELRGTPATYNHYFNENLQKRRNERVRAGLVSKSITDCKHGTVVRLDDIVQSHPLSNARHTTLEIHDILCSYYKVARKRFIDAVRMQVADCMLVTGETTPLTLLSAQLVARLDHETLEDIAGEELQTKHERSRLEKEIILLSEGKKIVG</sequence>
<dbReference type="PANTHER" id="PTHR11566:SF215">
    <property type="entry name" value="DYNAMIN GTPASE"/>
    <property type="match status" value="1"/>
</dbReference>
<dbReference type="InterPro" id="IPR000375">
    <property type="entry name" value="Dynamin_stalk"/>
</dbReference>
<dbReference type="Pfam" id="PF00350">
    <property type="entry name" value="Dynamin_N"/>
    <property type="match status" value="1"/>
</dbReference>
<dbReference type="GO" id="GO:0008017">
    <property type="term" value="F:microtubule binding"/>
    <property type="evidence" value="ECO:0007669"/>
    <property type="project" value="TreeGrafter"/>
</dbReference>
<dbReference type="GO" id="GO:0005874">
    <property type="term" value="C:microtubule"/>
    <property type="evidence" value="ECO:0007669"/>
    <property type="project" value="TreeGrafter"/>
</dbReference>
<dbReference type="GO" id="GO:0005525">
    <property type="term" value="F:GTP binding"/>
    <property type="evidence" value="ECO:0007669"/>
    <property type="project" value="InterPro"/>
</dbReference>
<dbReference type="PRINTS" id="PR00195">
    <property type="entry name" value="DYNAMIN"/>
</dbReference>
<feature type="domain" description="Dynamin-type G" evidence="4">
    <location>
        <begin position="33"/>
        <end position="323"/>
    </location>
</feature>
<dbReference type="FunFam" id="3.40.50.300:FF:001425">
    <property type="entry name" value="Dynamin GTPase, putative"/>
    <property type="match status" value="1"/>
</dbReference>
<reference evidence="5 6" key="1">
    <citation type="journal article" date="2012" name="PLoS Pathog.">
        <title>Diverse lifestyles and strategies of plant pathogenesis encoded in the genomes of eighteen Dothideomycetes fungi.</title>
        <authorList>
            <person name="Ohm R.A."/>
            <person name="Feau N."/>
            <person name="Henrissat B."/>
            <person name="Schoch C.L."/>
            <person name="Horwitz B.A."/>
            <person name="Barry K.W."/>
            <person name="Condon B.J."/>
            <person name="Copeland A.C."/>
            <person name="Dhillon B."/>
            <person name="Glaser F."/>
            <person name="Hesse C.N."/>
            <person name="Kosti I."/>
            <person name="LaButti K."/>
            <person name="Lindquist E.A."/>
            <person name="Lucas S."/>
            <person name="Salamov A.A."/>
            <person name="Bradshaw R.E."/>
            <person name="Ciuffetti L."/>
            <person name="Hamelin R.C."/>
            <person name="Kema G.H.J."/>
            <person name="Lawrence C."/>
            <person name="Scott J.A."/>
            <person name="Spatafora J.W."/>
            <person name="Turgeon B.G."/>
            <person name="de Wit P.J.G.M."/>
            <person name="Zhong S."/>
            <person name="Goodwin S.B."/>
            <person name="Grigoriev I.V."/>
        </authorList>
    </citation>
    <scope>NUCLEOTIDE SEQUENCE [LARGE SCALE GENOMIC DNA]</scope>
    <source>
        <strain evidence="6">28A</strain>
    </source>
</reference>
<dbReference type="InterPro" id="IPR020850">
    <property type="entry name" value="GED_dom"/>
</dbReference>
<dbReference type="HOGENOM" id="CLU_008964_7_2_1"/>
<dbReference type="InterPro" id="IPR027417">
    <property type="entry name" value="P-loop_NTPase"/>
</dbReference>
<protein>
    <submittedName>
        <fullName evidence="5">Uncharacterized protein</fullName>
    </submittedName>
</protein>
<evidence type="ECO:0000256" key="2">
    <source>
        <dbReference type="ARBA" id="ARBA00023134"/>
    </source>
</evidence>
<dbReference type="EMBL" id="KB908626">
    <property type="protein sequence ID" value="EOA85873.1"/>
    <property type="molecule type" value="Genomic_DNA"/>
</dbReference>
<keyword evidence="6" id="KW-1185">Reference proteome</keyword>
<dbReference type="GO" id="GO:0016020">
    <property type="term" value="C:membrane"/>
    <property type="evidence" value="ECO:0007669"/>
    <property type="project" value="TreeGrafter"/>
</dbReference>
<evidence type="ECO:0000259" key="3">
    <source>
        <dbReference type="PROSITE" id="PS51388"/>
    </source>
</evidence>